<dbReference type="EC" id="5.3.3.2" evidence="11"/>
<dbReference type="GO" id="GO:0005737">
    <property type="term" value="C:cytoplasm"/>
    <property type="evidence" value="ECO:0007669"/>
    <property type="project" value="UniProtKB-SubCell"/>
</dbReference>
<feature type="binding site" evidence="11">
    <location>
        <begin position="272"/>
        <end position="274"/>
    </location>
    <ligand>
        <name>FMN</name>
        <dbReference type="ChEBI" id="CHEBI:58210"/>
    </ligand>
</feature>
<dbReference type="NCBIfam" id="TIGR02151">
    <property type="entry name" value="IPP_isom_2"/>
    <property type="match status" value="1"/>
</dbReference>
<dbReference type="PIRSF" id="PIRSF003314">
    <property type="entry name" value="IPP_isomerase"/>
    <property type="match status" value="1"/>
</dbReference>
<dbReference type="Pfam" id="PF01070">
    <property type="entry name" value="FMN_dh"/>
    <property type="match status" value="1"/>
</dbReference>
<dbReference type="HAMAP" id="MF_00354">
    <property type="entry name" value="Idi_2"/>
    <property type="match status" value="1"/>
</dbReference>
<keyword evidence="5 11" id="KW-0479">Metal-binding</keyword>
<dbReference type="AlphaFoldDB" id="A0A977KAG3"/>
<comment type="function">
    <text evidence="11">Involved in the biosynthesis of isoprenoids. Catalyzes the 1,3-allylic rearrangement of the homoallylic substrate isopentenyl (IPP) to its allylic isomer, dimethylallyl diphosphate (DMAPP).</text>
</comment>
<evidence type="ECO:0000259" key="12">
    <source>
        <dbReference type="Pfam" id="PF01070"/>
    </source>
</evidence>
<keyword evidence="8 11" id="KW-0414">Isoprene biosynthesis</keyword>
<feature type="binding site" evidence="11">
    <location>
        <position position="157"/>
    </location>
    <ligand>
        <name>substrate</name>
    </ligand>
</feature>
<evidence type="ECO:0000256" key="2">
    <source>
        <dbReference type="ARBA" id="ARBA00022490"/>
    </source>
</evidence>
<gene>
    <name evidence="11" type="primary">fni</name>
    <name evidence="13" type="ORF">IPA_04385</name>
</gene>
<keyword evidence="4 11" id="KW-0288">FMN</keyword>
<keyword evidence="9 11" id="KW-0413">Isomerase</keyword>
<dbReference type="InterPro" id="IPR011179">
    <property type="entry name" value="IPdP_isomerase"/>
</dbReference>
<dbReference type="Gene3D" id="3.20.20.70">
    <property type="entry name" value="Aldolase class I"/>
    <property type="match status" value="1"/>
</dbReference>
<dbReference type="CDD" id="cd02811">
    <property type="entry name" value="IDI-2_FMN"/>
    <property type="match status" value="1"/>
</dbReference>
<name>A0A977KAG3_9CREN</name>
<evidence type="ECO:0000256" key="5">
    <source>
        <dbReference type="ARBA" id="ARBA00022723"/>
    </source>
</evidence>
<comment type="subcellular location">
    <subcellularLocation>
        <location evidence="11">Cytoplasm</location>
    </subcellularLocation>
</comment>
<evidence type="ECO:0000256" key="8">
    <source>
        <dbReference type="ARBA" id="ARBA00023229"/>
    </source>
</evidence>
<dbReference type="Proteomes" id="UP001063698">
    <property type="component" value="Chromosome"/>
</dbReference>
<dbReference type="GO" id="GO:0000287">
    <property type="term" value="F:magnesium ion binding"/>
    <property type="evidence" value="ECO:0007669"/>
    <property type="project" value="UniProtKB-UniRule"/>
</dbReference>
<protein>
    <recommendedName>
        <fullName evidence="11">Isopentenyl-diphosphate delta-isomerase</fullName>
        <shortName evidence="11">IPP isomerase</shortName>
        <ecNumber evidence="11">5.3.3.2</ecNumber>
    </recommendedName>
    <alternativeName>
        <fullName evidence="11">Isopentenyl diphosphate:dimethylallyl diphosphate isomerase</fullName>
    </alternativeName>
    <alternativeName>
        <fullName evidence="11">Isopentenyl pyrophosphate isomerase</fullName>
    </alternativeName>
    <alternativeName>
        <fullName evidence="11">Type 2 isopentenyl diphosphate isomerase</fullName>
        <shortName evidence="11">IDI-2</shortName>
    </alternativeName>
</protein>
<feature type="binding site" evidence="11">
    <location>
        <position position="189"/>
    </location>
    <ligand>
        <name>FMN</name>
        <dbReference type="ChEBI" id="CHEBI:58210"/>
    </ligand>
</feature>
<comment type="cofactor">
    <cofactor evidence="1 11">
        <name>FMN</name>
        <dbReference type="ChEBI" id="CHEBI:58210"/>
    </cofactor>
</comment>
<dbReference type="InterPro" id="IPR000262">
    <property type="entry name" value="FMN-dep_DH"/>
</dbReference>
<sequence>MKTPSRKMDHLRITLLQDVEAGSTWFEYVKVVHRAAPEINMKDVNTEIEVFGKKLKAPIIVTGMTGGNENAAKINATIAEVVEELGLGMGVGSQRAAIEHPELAWTFKIAREKAPNALLIANLGAPQLLKGYGIKEIRDAIEMIDADAIAIHLNAAQEAFQPEGDLDFEGLISKLAELIDSVDKPIIIKETGAGIDYDTALMFRDIGIKAFDVSGSGGTSWVKVEMYRALEKGLEELAKAAEWMSDWGIPTAAAIAETRAAAPEATIIGSGGVRTGMDAIKALAMGADIAGLALPALKAAYRGKEELKKYLKAMMISIRAAQFLTSSPTPKDLKGKAVIYGPLKEWLIERKVYDLWLGSWRRTERI</sequence>
<proteinExistence type="inferred from homology"/>
<feature type="binding site" evidence="11">
    <location>
        <position position="122"/>
    </location>
    <ligand>
        <name>FMN</name>
        <dbReference type="ChEBI" id="CHEBI:58210"/>
    </ligand>
</feature>
<keyword evidence="7 11" id="KW-0521">NADP</keyword>
<feature type="binding site" evidence="11">
    <location>
        <position position="158"/>
    </location>
    <ligand>
        <name>Mg(2+)</name>
        <dbReference type="ChEBI" id="CHEBI:18420"/>
    </ligand>
</feature>
<feature type="binding site" evidence="11">
    <location>
        <position position="62"/>
    </location>
    <ligand>
        <name>FMN</name>
        <dbReference type="ChEBI" id="CHEBI:58210"/>
    </ligand>
</feature>
<dbReference type="GO" id="GO:0010181">
    <property type="term" value="F:FMN binding"/>
    <property type="evidence" value="ECO:0007669"/>
    <property type="project" value="UniProtKB-UniRule"/>
</dbReference>
<dbReference type="GO" id="GO:0008299">
    <property type="term" value="P:isoprenoid biosynthetic process"/>
    <property type="evidence" value="ECO:0007669"/>
    <property type="project" value="UniProtKB-UniRule"/>
</dbReference>
<keyword evidence="3 11" id="KW-0285">Flavoprotein</keyword>
<evidence type="ECO:0000256" key="7">
    <source>
        <dbReference type="ARBA" id="ARBA00022857"/>
    </source>
</evidence>
<comment type="cofactor">
    <cofactor evidence="11">
        <name>Mg(2+)</name>
        <dbReference type="ChEBI" id="CHEBI:18420"/>
    </cofactor>
</comment>
<feature type="binding site" evidence="11">
    <location>
        <begin position="6"/>
        <end position="7"/>
    </location>
    <ligand>
        <name>substrate</name>
    </ligand>
</feature>
<keyword evidence="14" id="KW-1185">Reference proteome</keyword>
<dbReference type="PANTHER" id="PTHR43665">
    <property type="entry name" value="ISOPENTENYL-DIPHOSPHATE DELTA-ISOMERASE"/>
    <property type="match status" value="1"/>
</dbReference>
<feature type="binding site" evidence="11">
    <location>
        <position position="219"/>
    </location>
    <ligand>
        <name>FMN</name>
        <dbReference type="ChEBI" id="CHEBI:58210"/>
    </ligand>
</feature>
<evidence type="ECO:0000313" key="13">
    <source>
        <dbReference type="EMBL" id="UXD21448.1"/>
    </source>
</evidence>
<feature type="binding site" evidence="11">
    <location>
        <position position="214"/>
    </location>
    <ligand>
        <name>FMN</name>
        <dbReference type="ChEBI" id="CHEBI:58210"/>
    </ligand>
</feature>
<comment type="similarity">
    <text evidence="11">Belongs to the IPP isomerase type 2 family.</text>
</comment>
<feature type="binding site" evidence="11">
    <location>
        <begin position="63"/>
        <end position="65"/>
    </location>
    <ligand>
        <name>FMN</name>
        <dbReference type="ChEBI" id="CHEBI:58210"/>
    </ligand>
</feature>
<reference evidence="13" key="1">
    <citation type="submission" date="2013-11" db="EMBL/GenBank/DDBJ databases">
        <title>Comparative genomics of Ignicoccus.</title>
        <authorList>
            <person name="Podar M."/>
        </authorList>
    </citation>
    <scope>NUCLEOTIDE SEQUENCE</scope>
    <source>
        <strain evidence="13">DSM 13166</strain>
    </source>
</reference>
<accession>A0A977KAG3</accession>
<dbReference type="GO" id="GO:0070402">
    <property type="term" value="F:NADPH binding"/>
    <property type="evidence" value="ECO:0007669"/>
    <property type="project" value="UniProtKB-UniRule"/>
</dbReference>
<comment type="catalytic activity">
    <reaction evidence="11">
        <text>isopentenyl diphosphate = dimethylallyl diphosphate</text>
        <dbReference type="Rhea" id="RHEA:23284"/>
        <dbReference type="ChEBI" id="CHEBI:57623"/>
        <dbReference type="ChEBI" id="CHEBI:128769"/>
        <dbReference type="EC" id="5.3.3.2"/>
    </reaction>
</comment>
<dbReference type="SUPFAM" id="SSF51395">
    <property type="entry name" value="FMN-linked oxidoreductases"/>
    <property type="match status" value="1"/>
</dbReference>
<feature type="domain" description="FMN-dependent dehydrogenase" evidence="12">
    <location>
        <begin position="173"/>
        <end position="335"/>
    </location>
</feature>
<dbReference type="GO" id="GO:0004452">
    <property type="term" value="F:isopentenyl-diphosphate delta-isomerase activity"/>
    <property type="evidence" value="ECO:0007669"/>
    <property type="project" value="UniProtKB-UniRule"/>
</dbReference>
<evidence type="ECO:0000313" key="14">
    <source>
        <dbReference type="Proteomes" id="UP001063698"/>
    </source>
</evidence>
<evidence type="ECO:0000256" key="10">
    <source>
        <dbReference type="ARBA" id="ARBA00025810"/>
    </source>
</evidence>
<evidence type="ECO:0000256" key="4">
    <source>
        <dbReference type="ARBA" id="ARBA00022643"/>
    </source>
</evidence>
<evidence type="ECO:0000256" key="9">
    <source>
        <dbReference type="ARBA" id="ARBA00023235"/>
    </source>
</evidence>
<organism evidence="13 14">
    <name type="scientific">Ignicoccus pacificus DSM 13166</name>
    <dbReference type="NCBI Taxonomy" id="940294"/>
    <lineage>
        <taxon>Archaea</taxon>
        <taxon>Thermoproteota</taxon>
        <taxon>Thermoprotei</taxon>
        <taxon>Desulfurococcales</taxon>
        <taxon>Desulfurococcaceae</taxon>
        <taxon>Ignicoccus</taxon>
    </lineage>
</organism>
<evidence type="ECO:0000256" key="1">
    <source>
        <dbReference type="ARBA" id="ARBA00001917"/>
    </source>
</evidence>
<dbReference type="GO" id="GO:0016491">
    <property type="term" value="F:oxidoreductase activity"/>
    <property type="evidence" value="ECO:0007669"/>
    <property type="project" value="InterPro"/>
</dbReference>
<comment type="subunit">
    <text evidence="10 11">Homooctamer. Dimer of tetramers.</text>
</comment>
<evidence type="ECO:0000256" key="11">
    <source>
        <dbReference type="HAMAP-Rule" id="MF_00354"/>
    </source>
</evidence>
<keyword evidence="6 11" id="KW-0460">Magnesium</keyword>
<feature type="binding site" evidence="11">
    <location>
        <begin position="93"/>
        <end position="95"/>
    </location>
    <ligand>
        <name>substrate</name>
    </ligand>
</feature>
<keyword evidence="2 11" id="KW-0963">Cytoplasm</keyword>
<comment type="cofactor">
    <cofactor evidence="11">
        <name>NADPH</name>
        <dbReference type="ChEBI" id="CHEBI:57783"/>
    </cofactor>
</comment>
<evidence type="ECO:0000256" key="6">
    <source>
        <dbReference type="ARBA" id="ARBA00022842"/>
    </source>
</evidence>
<dbReference type="EMBL" id="CP006868">
    <property type="protein sequence ID" value="UXD21448.1"/>
    <property type="molecule type" value="Genomic_DNA"/>
</dbReference>
<dbReference type="KEGG" id="ipc:IPA_04385"/>
<feature type="binding site" evidence="11">
    <location>
        <begin position="293"/>
        <end position="294"/>
    </location>
    <ligand>
        <name>FMN</name>
        <dbReference type="ChEBI" id="CHEBI:58210"/>
    </ligand>
</feature>
<dbReference type="PANTHER" id="PTHR43665:SF1">
    <property type="entry name" value="ISOPENTENYL-DIPHOSPHATE DELTA-ISOMERASE"/>
    <property type="match status" value="1"/>
</dbReference>
<dbReference type="InterPro" id="IPR013785">
    <property type="entry name" value="Aldolase_TIM"/>
</dbReference>
<feature type="binding site" evidence="11">
    <location>
        <position position="93"/>
    </location>
    <ligand>
        <name>FMN</name>
        <dbReference type="ChEBI" id="CHEBI:58210"/>
    </ligand>
</feature>
<evidence type="ECO:0000256" key="3">
    <source>
        <dbReference type="ARBA" id="ARBA00022630"/>
    </source>
</evidence>